<keyword evidence="1 5" id="KW-0547">Nucleotide-binding</keyword>
<dbReference type="GO" id="GO:0000725">
    <property type="term" value="P:recombinational repair"/>
    <property type="evidence" value="ECO:0007669"/>
    <property type="project" value="TreeGrafter"/>
</dbReference>
<evidence type="ECO:0000313" key="8">
    <source>
        <dbReference type="EMBL" id="GHP00918.1"/>
    </source>
</evidence>
<evidence type="ECO:0000256" key="1">
    <source>
        <dbReference type="ARBA" id="ARBA00022741"/>
    </source>
</evidence>
<feature type="domain" description="UvrD-like helicase ATP-binding" evidence="7">
    <location>
        <begin position="64"/>
        <end position="148"/>
    </location>
</feature>
<dbReference type="InterPro" id="IPR027417">
    <property type="entry name" value="P-loop_NTPase"/>
</dbReference>
<dbReference type="EMBL" id="BNJK01000003">
    <property type="protein sequence ID" value="GHP00918.1"/>
    <property type="molecule type" value="Genomic_DNA"/>
</dbReference>
<evidence type="ECO:0000256" key="3">
    <source>
        <dbReference type="ARBA" id="ARBA00022806"/>
    </source>
</evidence>
<evidence type="ECO:0000256" key="6">
    <source>
        <dbReference type="SAM" id="MobiDB-lite"/>
    </source>
</evidence>
<dbReference type="SUPFAM" id="SSF52540">
    <property type="entry name" value="P-loop containing nucleoside triphosphate hydrolases"/>
    <property type="match status" value="1"/>
</dbReference>
<evidence type="ECO:0000259" key="7">
    <source>
        <dbReference type="PROSITE" id="PS51198"/>
    </source>
</evidence>
<reference evidence="8" key="1">
    <citation type="submission" date="2020-10" db="EMBL/GenBank/DDBJ databases">
        <title>Taxonomic study of unclassified bacteria belonging to the class Ktedonobacteria.</title>
        <authorList>
            <person name="Yabe S."/>
            <person name="Wang C.M."/>
            <person name="Zheng Y."/>
            <person name="Sakai Y."/>
            <person name="Cavaletti L."/>
            <person name="Monciardini P."/>
            <person name="Donadio S."/>
        </authorList>
    </citation>
    <scope>NUCLEOTIDE SEQUENCE</scope>
    <source>
        <strain evidence="8">ID150040</strain>
    </source>
</reference>
<dbReference type="PANTHER" id="PTHR11070">
    <property type="entry name" value="UVRD / RECB / PCRA DNA HELICASE FAMILY MEMBER"/>
    <property type="match status" value="1"/>
</dbReference>
<dbReference type="GO" id="GO:0016787">
    <property type="term" value="F:hydrolase activity"/>
    <property type="evidence" value="ECO:0007669"/>
    <property type="project" value="UniProtKB-UniRule"/>
</dbReference>
<dbReference type="GO" id="GO:0005524">
    <property type="term" value="F:ATP binding"/>
    <property type="evidence" value="ECO:0007669"/>
    <property type="project" value="UniProtKB-UniRule"/>
</dbReference>
<gene>
    <name evidence="8" type="ORF">KSF_109650</name>
</gene>
<dbReference type="RefSeq" id="WP_220211487.1">
    <property type="nucleotide sequence ID" value="NZ_BNJK01000003.1"/>
</dbReference>
<dbReference type="Gene3D" id="3.40.50.300">
    <property type="entry name" value="P-loop containing nucleotide triphosphate hydrolases"/>
    <property type="match status" value="1"/>
</dbReference>
<dbReference type="GO" id="GO:0003677">
    <property type="term" value="F:DNA binding"/>
    <property type="evidence" value="ECO:0007669"/>
    <property type="project" value="InterPro"/>
</dbReference>
<dbReference type="Proteomes" id="UP000597444">
    <property type="component" value="Unassembled WGS sequence"/>
</dbReference>
<dbReference type="CDD" id="cd17932">
    <property type="entry name" value="DEXQc_UvrD"/>
    <property type="match status" value="1"/>
</dbReference>
<evidence type="ECO:0000256" key="4">
    <source>
        <dbReference type="ARBA" id="ARBA00022840"/>
    </source>
</evidence>
<keyword evidence="2 5" id="KW-0378">Hydrolase</keyword>
<dbReference type="GO" id="GO:0043138">
    <property type="term" value="F:3'-5' DNA helicase activity"/>
    <property type="evidence" value="ECO:0007669"/>
    <property type="project" value="TreeGrafter"/>
</dbReference>
<proteinExistence type="predicted"/>
<keyword evidence="4 5" id="KW-0067">ATP-binding</keyword>
<dbReference type="PANTHER" id="PTHR11070:SF2">
    <property type="entry name" value="ATP-DEPENDENT DNA HELICASE SRS2"/>
    <property type="match status" value="1"/>
</dbReference>
<accession>A0A8J3J220</accession>
<dbReference type="InterPro" id="IPR000212">
    <property type="entry name" value="DNA_helicase_UvrD/REP"/>
</dbReference>
<evidence type="ECO:0000256" key="5">
    <source>
        <dbReference type="PROSITE-ProRule" id="PRU00560"/>
    </source>
</evidence>
<protein>
    <recommendedName>
        <fullName evidence="7">UvrD-like helicase ATP-binding domain-containing protein</fullName>
    </recommendedName>
</protein>
<feature type="region of interest" description="Disordered" evidence="6">
    <location>
        <begin position="1"/>
        <end position="27"/>
    </location>
</feature>
<evidence type="ECO:0000256" key="2">
    <source>
        <dbReference type="ARBA" id="ARBA00022801"/>
    </source>
</evidence>
<comment type="caution">
    <text evidence="8">The sequence shown here is derived from an EMBL/GenBank/DDBJ whole genome shotgun (WGS) entry which is preliminary data.</text>
</comment>
<dbReference type="Pfam" id="PF00580">
    <property type="entry name" value="UvrD-helicase"/>
    <property type="match status" value="1"/>
</dbReference>
<dbReference type="InterPro" id="IPR014016">
    <property type="entry name" value="UvrD-like_ATP-bd"/>
</dbReference>
<name>A0A8J3J220_9CHLR</name>
<organism evidence="8 9">
    <name type="scientific">Reticulibacter mediterranei</name>
    <dbReference type="NCBI Taxonomy" id="2778369"/>
    <lineage>
        <taxon>Bacteria</taxon>
        <taxon>Bacillati</taxon>
        <taxon>Chloroflexota</taxon>
        <taxon>Ktedonobacteria</taxon>
        <taxon>Ktedonobacterales</taxon>
        <taxon>Reticulibacteraceae</taxon>
        <taxon>Reticulibacter</taxon>
    </lineage>
</organism>
<keyword evidence="9" id="KW-1185">Reference proteome</keyword>
<sequence length="148" mass="16633">MKKTKQNSHIIPLPLFDTNSPGHTTQNHPTPFSLVDGEEGIIQPLVDPRHTPVYQEMTPPLLLAHLNDPQRRAVTTTQIPLLIVAGPGSGKTRVITHRIAYLIQQEHVPPKHLLAMTFTNRAAVEMKERLERMVGQHTRCFALLFSAK</sequence>
<evidence type="ECO:0000313" key="9">
    <source>
        <dbReference type="Proteomes" id="UP000597444"/>
    </source>
</evidence>
<feature type="binding site" evidence="5">
    <location>
        <begin position="85"/>
        <end position="92"/>
    </location>
    <ligand>
        <name>ATP</name>
        <dbReference type="ChEBI" id="CHEBI:30616"/>
    </ligand>
</feature>
<feature type="compositionally biased region" description="Polar residues" evidence="6">
    <location>
        <begin position="17"/>
        <end position="27"/>
    </location>
</feature>
<dbReference type="PROSITE" id="PS51198">
    <property type="entry name" value="UVRD_HELICASE_ATP_BIND"/>
    <property type="match status" value="1"/>
</dbReference>
<keyword evidence="3 5" id="KW-0347">Helicase</keyword>
<dbReference type="AlphaFoldDB" id="A0A8J3J220"/>